<dbReference type="STRING" id="649761.HMPREF0973_01371"/>
<organism evidence="2 3">
    <name type="scientific">Prevotella veroralis F0319</name>
    <dbReference type="NCBI Taxonomy" id="649761"/>
    <lineage>
        <taxon>Bacteria</taxon>
        <taxon>Pseudomonadati</taxon>
        <taxon>Bacteroidota</taxon>
        <taxon>Bacteroidia</taxon>
        <taxon>Bacteroidales</taxon>
        <taxon>Prevotellaceae</taxon>
        <taxon>Prevotella</taxon>
    </lineage>
</organism>
<evidence type="ECO:0000313" key="3">
    <source>
        <dbReference type="Proteomes" id="UP000003327"/>
    </source>
</evidence>
<dbReference type="InterPro" id="IPR010870">
    <property type="entry name" value="Porin_O/P"/>
</dbReference>
<dbReference type="SUPFAM" id="SSF56935">
    <property type="entry name" value="Porins"/>
    <property type="match status" value="1"/>
</dbReference>
<dbReference type="OrthoDB" id="846879at2"/>
<feature type="signal peptide" evidence="1">
    <location>
        <begin position="1"/>
        <end position="34"/>
    </location>
</feature>
<dbReference type="HOGENOM" id="CLU_058958_0_0_10"/>
<proteinExistence type="predicted"/>
<keyword evidence="1" id="KW-0732">Signal</keyword>
<evidence type="ECO:0000256" key="1">
    <source>
        <dbReference type="SAM" id="SignalP"/>
    </source>
</evidence>
<dbReference type="AlphaFoldDB" id="C9MP33"/>
<reference evidence="2 3" key="1">
    <citation type="submission" date="2009-09" db="EMBL/GenBank/DDBJ databases">
        <authorList>
            <person name="Weinstock G."/>
            <person name="Sodergren E."/>
            <person name="Clifton S."/>
            <person name="Fulton L."/>
            <person name="Fulton B."/>
            <person name="Courtney L."/>
            <person name="Fronick C."/>
            <person name="Harrison M."/>
            <person name="Strong C."/>
            <person name="Farmer C."/>
            <person name="Delahaunty K."/>
            <person name="Markovic C."/>
            <person name="Hall O."/>
            <person name="Minx P."/>
            <person name="Tomlinson C."/>
            <person name="Mitreva M."/>
            <person name="Nelson J."/>
            <person name="Hou S."/>
            <person name="Wollam A."/>
            <person name="Pepin K.H."/>
            <person name="Johnson M."/>
            <person name="Bhonagiri V."/>
            <person name="Nash W.E."/>
            <person name="Warren W."/>
            <person name="Chinwalla A."/>
            <person name="Mardis E.R."/>
            <person name="Wilson R.K."/>
        </authorList>
    </citation>
    <scope>NUCLEOTIDE SEQUENCE [LARGE SCALE GENOMIC DNA]</scope>
    <source>
        <strain evidence="2 3">F0319</strain>
    </source>
</reference>
<dbReference type="eggNOG" id="COG3637">
    <property type="taxonomic scope" value="Bacteria"/>
</dbReference>
<dbReference type="Proteomes" id="UP000003327">
    <property type="component" value="Unassembled WGS sequence"/>
</dbReference>
<sequence length="417" mass="47837">MLVWEKKLSIMKLRSVKKTLLCALLLALSLGATAQDNTGYGANDDQFKSLAEEVVKLKKSNDKFNVYFNYAASAQLDQDASKDWSSHFANRQLRIEVKGHLTDQLYYRFRHHLNKSNGATSEDNFAKATDLMMLGYKVSDAWRVELGKMGQIWGGFEYDENPLFIYQYSDFLSQMDIFVAGVTVAYTPTPTQEFAFEVSNSHSNKFADIYGENAMYEDGNGLNLKPLKPSRHPLTYIVNWNGSFFGDKLQTRWACGIQGEARKKYSRMVILGQRLNLEKLQCYFDYVGSSDGVDRSGIASKDMQTASPNVYSNNVWAAGVHYNTFVTKINWQFTPRWNLMVKGMYETVNAKNIPSLKDYRKSYGYVGSVEYYPIKSQDLRVFLAYIDKKVRFTELSGLSNYNTNRIELGFMYRIKAY</sequence>
<accession>C9MP33</accession>
<dbReference type="Gene3D" id="2.40.160.10">
    <property type="entry name" value="Porin"/>
    <property type="match status" value="1"/>
</dbReference>
<comment type="caution">
    <text evidence="2">The sequence shown here is derived from an EMBL/GenBank/DDBJ whole genome shotgun (WGS) entry which is preliminary data.</text>
</comment>
<feature type="chain" id="PRO_5002999061" description="Phosphate-selective porin O and P" evidence="1">
    <location>
        <begin position="35"/>
        <end position="417"/>
    </location>
</feature>
<dbReference type="Pfam" id="PF07396">
    <property type="entry name" value="Porin_O_P"/>
    <property type="match status" value="1"/>
</dbReference>
<gene>
    <name evidence="2" type="ORF">HMPREF0973_01371</name>
</gene>
<name>C9MP33_9BACT</name>
<protein>
    <recommendedName>
        <fullName evidence="4">Phosphate-selective porin O and P</fullName>
    </recommendedName>
</protein>
<dbReference type="InterPro" id="IPR023614">
    <property type="entry name" value="Porin_dom_sf"/>
</dbReference>
<dbReference type="EMBL" id="ACVA01000031">
    <property type="protein sequence ID" value="EEX18836.1"/>
    <property type="molecule type" value="Genomic_DNA"/>
</dbReference>
<evidence type="ECO:0000313" key="2">
    <source>
        <dbReference type="EMBL" id="EEX18836.1"/>
    </source>
</evidence>
<keyword evidence="3" id="KW-1185">Reference proteome</keyword>
<evidence type="ECO:0008006" key="4">
    <source>
        <dbReference type="Google" id="ProtNLM"/>
    </source>
</evidence>